<evidence type="ECO:0000313" key="12">
    <source>
        <dbReference type="RefSeq" id="XP_006823815.1"/>
    </source>
</evidence>
<dbReference type="PANTHER" id="PTHR11557:SF0">
    <property type="entry name" value="PORPHOBILINOGEN DEAMINASE"/>
    <property type="match status" value="1"/>
</dbReference>
<dbReference type="EC" id="2.5.1.61" evidence="4"/>
<gene>
    <name evidence="12" type="primary">LOC102803671</name>
</gene>
<evidence type="ECO:0000256" key="6">
    <source>
        <dbReference type="ARBA" id="ARBA00023244"/>
    </source>
</evidence>
<dbReference type="Gene3D" id="3.30.160.40">
    <property type="entry name" value="Porphobilinogen deaminase, C-terminal domain"/>
    <property type="match status" value="1"/>
</dbReference>
<dbReference type="InterPro" id="IPR022418">
    <property type="entry name" value="Porphobilinogen_deaminase_C"/>
</dbReference>
<sequence>LALIQTNHVVSQLQKFYPDHKFEIITMSTTGDNILDKALSKIGEKSLFTKELELALQDKRVDLVVHSLKDLPSMLPDGMAIAAVCKRDNPYDAVVLHPKHAGKTLKKLSKDSVIGTSSLRRIAQLQRRYPHLKFEDIRGNLNTRLRKLDEGDKYSAIILAVAGLERMGWEDRISQILDPEDCMYAVGQGALGVEVRENDQPTIKLVSKLHDDDTLIRCISERAFLRQLEGGCSAPVAVHSEVKNNKLELTGAALSLDGSQCIKKSSEKDLSEQIETLKKETNNKLFVGIIAQDVSQNAMYTAENLGKDLAITLQNEGATEILKVAKETIANQIKESMKRKAVDEKGDSEVVAKKQTVEKET</sequence>
<dbReference type="Proteomes" id="UP000694865">
    <property type="component" value="Unplaced"/>
</dbReference>
<dbReference type="SUPFAM" id="SSF54782">
    <property type="entry name" value="Porphobilinogen deaminase (hydroxymethylbilane synthase), C-terminal domain"/>
    <property type="match status" value="1"/>
</dbReference>
<dbReference type="PIRSF" id="PIRSF001438">
    <property type="entry name" value="4pyrrol_synth_OHMeBilane_synth"/>
    <property type="match status" value="1"/>
</dbReference>
<feature type="domain" description="Porphobilinogen deaminase N-terminal" evidence="9">
    <location>
        <begin position="1"/>
        <end position="202"/>
    </location>
</feature>
<dbReference type="Pfam" id="PF01379">
    <property type="entry name" value="Porphobil_deam"/>
    <property type="match status" value="1"/>
</dbReference>
<dbReference type="NCBIfam" id="TIGR00212">
    <property type="entry name" value="hemC"/>
    <property type="match status" value="1"/>
</dbReference>
<feature type="region of interest" description="Disordered" evidence="8">
    <location>
        <begin position="339"/>
        <end position="361"/>
    </location>
</feature>
<evidence type="ECO:0000256" key="1">
    <source>
        <dbReference type="ARBA" id="ARBA00001916"/>
    </source>
</evidence>
<dbReference type="Pfam" id="PF03900">
    <property type="entry name" value="Porphobil_deamC"/>
    <property type="match status" value="1"/>
</dbReference>
<dbReference type="InterPro" id="IPR022419">
    <property type="entry name" value="Porphobilin_deaminase_cofac_BS"/>
</dbReference>
<evidence type="ECO:0000256" key="5">
    <source>
        <dbReference type="ARBA" id="ARBA00022679"/>
    </source>
</evidence>
<dbReference type="RefSeq" id="XP_006823815.1">
    <property type="nucleotide sequence ID" value="XM_006823752.1"/>
</dbReference>
<dbReference type="InterPro" id="IPR022417">
    <property type="entry name" value="Porphobilin_deaminase_N"/>
</dbReference>
<feature type="non-terminal residue" evidence="12">
    <location>
        <position position="1"/>
    </location>
</feature>
<protein>
    <recommendedName>
        <fullName evidence="4">hydroxymethylbilane synthase</fullName>
        <ecNumber evidence="4">2.5.1.61</ecNumber>
    </recommendedName>
    <alternativeName>
        <fullName evidence="7">Hydroxymethylbilane synthase</fullName>
    </alternativeName>
</protein>
<dbReference type="InterPro" id="IPR000860">
    <property type="entry name" value="HemC"/>
</dbReference>
<evidence type="ECO:0000259" key="10">
    <source>
        <dbReference type="Pfam" id="PF03900"/>
    </source>
</evidence>
<dbReference type="SUPFAM" id="SSF53850">
    <property type="entry name" value="Periplasmic binding protein-like II"/>
    <property type="match status" value="1"/>
</dbReference>
<evidence type="ECO:0000256" key="2">
    <source>
        <dbReference type="ARBA" id="ARBA00004735"/>
    </source>
</evidence>
<dbReference type="InterPro" id="IPR036803">
    <property type="entry name" value="Porphobilinogen_deaminase_C_sf"/>
</dbReference>
<dbReference type="PRINTS" id="PR00151">
    <property type="entry name" value="PORPHBDMNASE"/>
</dbReference>
<evidence type="ECO:0000256" key="7">
    <source>
        <dbReference type="ARBA" id="ARBA00033064"/>
    </source>
</evidence>
<proteinExistence type="inferred from homology"/>
<evidence type="ECO:0000259" key="9">
    <source>
        <dbReference type="Pfam" id="PF01379"/>
    </source>
</evidence>
<evidence type="ECO:0000256" key="4">
    <source>
        <dbReference type="ARBA" id="ARBA00012655"/>
    </source>
</evidence>
<keyword evidence="6" id="KW-0627">Porphyrin biosynthesis</keyword>
<evidence type="ECO:0000313" key="11">
    <source>
        <dbReference type="Proteomes" id="UP000694865"/>
    </source>
</evidence>
<dbReference type="PROSITE" id="PS00533">
    <property type="entry name" value="PORPHOBILINOGEN_DEAM"/>
    <property type="match status" value="1"/>
</dbReference>
<dbReference type="GeneID" id="102803671"/>
<comment type="similarity">
    <text evidence="3">Belongs to the HMBS family.</text>
</comment>
<dbReference type="CDD" id="cd13645">
    <property type="entry name" value="PBP2_HuPBGD_like"/>
    <property type="match status" value="1"/>
</dbReference>
<keyword evidence="11" id="KW-1185">Reference proteome</keyword>
<dbReference type="Gene3D" id="3.40.190.10">
    <property type="entry name" value="Periplasmic binding protein-like II"/>
    <property type="match status" value="2"/>
</dbReference>
<dbReference type="PANTHER" id="PTHR11557">
    <property type="entry name" value="PORPHOBILINOGEN DEAMINASE"/>
    <property type="match status" value="1"/>
</dbReference>
<organism evidence="11 12">
    <name type="scientific">Saccoglossus kowalevskii</name>
    <name type="common">Acorn worm</name>
    <dbReference type="NCBI Taxonomy" id="10224"/>
    <lineage>
        <taxon>Eukaryota</taxon>
        <taxon>Metazoa</taxon>
        <taxon>Hemichordata</taxon>
        <taxon>Enteropneusta</taxon>
        <taxon>Harrimaniidae</taxon>
        <taxon>Saccoglossus</taxon>
    </lineage>
</organism>
<keyword evidence="5" id="KW-0808">Transferase</keyword>
<evidence type="ECO:0000256" key="8">
    <source>
        <dbReference type="SAM" id="MobiDB-lite"/>
    </source>
</evidence>
<feature type="domain" description="Porphobilinogen deaminase C-terminal" evidence="10">
    <location>
        <begin position="216"/>
        <end position="274"/>
    </location>
</feature>
<accession>A0ABM0MUX4</accession>
<reference evidence="12" key="1">
    <citation type="submission" date="2025-08" db="UniProtKB">
        <authorList>
            <consortium name="RefSeq"/>
        </authorList>
    </citation>
    <scope>IDENTIFICATION</scope>
    <source>
        <tissue evidence="12">Testes</tissue>
    </source>
</reference>
<comment type="cofactor">
    <cofactor evidence="1">
        <name>dipyrromethane</name>
        <dbReference type="ChEBI" id="CHEBI:60342"/>
    </cofactor>
</comment>
<comment type="pathway">
    <text evidence="2">Porphyrin-containing compound metabolism; protoporphyrin-IX biosynthesis; coproporphyrinogen-III from 5-aminolevulinate: step 2/4.</text>
</comment>
<evidence type="ECO:0000256" key="3">
    <source>
        <dbReference type="ARBA" id="ARBA00005638"/>
    </source>
</evidence>
<name>A0ABM0MUX4_SACKO</name>